<evidence type="ECO:0000256" key="1">
    <source>
        <dbReference type="SAM" id="Coils"/>
    </source>
</evidence>
<keyword evidence="3" id="KW-1185">Reference proteome</keyword>
<evidence type="ECO:0000313" key="2">
    <source>
        <dbReference type="EMBL" id="PTB79431.1"/>
    </source>
</evidence>
<sequence>MIPSRCAWTLRLTTPAHRSVARNQKRSRTFVRRLDRNNEVYYTIANKRPPKSPDALPVRDDFFEMPDLLLDLDAEESPFVRQADEADERRWERKWDVNPRRTQAQKQLEGLREQLAESRRKADEILSNPANVWRLSSHDVLSAALRCQPGTVNDADLTAAVSELSSPPETLASRQDPGFLETLCRENGIPLHALQDDQVLLEWMILRYKSLQRTIINRSEQPPSPLELTAALKDQKSITGVRRLVFQTLGSEGAAKTYFLNRKKPTQESTITDDHVPRALRNALFRVLDQHPDKAAAHLEILGFLGNLAARLSLDNIALPPALIGLALRLSASAGIVQAASDWLHRGFEIRTWERRAASSNDVEEALNAFTEHMSGQGSGGLYTTHDRQMLLQLLTGIDEHHSLSSESFRSLSLFHLDDQSPISTAQAYGLYARYITLLGHLGALRTLWKEWHASRPIVTPFLNPRHASERLVSLYEGSLRIALRVAASQPETSCPPDMELGECVALDYHSIGLQDAGSGIVDEGATTELDAFTNESPLDLPSFDLPLDEWMMKVEGFILQRPPPSQ</sequence>
<organism evidence="2 3">
    <name type="scientific">Trichoderma longibrachiatum ATCC 18648</name>
    <dbReference type="NCBI Taxonomy" id="983965"/>
    <lineage>
        <taxon>Eukaryota</taxon>
        <taxon>Fungi</taxon>
        <taxon>Dikarya</taxon>
        <taxon>Ascomycota</taxon>
        <taxon>Pezizomycotina</taxon>
        <taxon>Sordariomycetes</taxon>
        <taxon>Hypocreomycetidae</taxon>
        <taxon>Hypocreales</taxon>
        <taxon>Hypocreaceae</taxon>
        <taxon>Trichoderma</taxon>
    </lineage>
</organism>
<dbReference type="EMBL" id="KZ679128">
    <property type="protein sequence ID" value="PTB79431.1"/>
    <property type="molecule type" value="Genomic_DNA"/>
</dbReference>
<dbReference type="OrthoDB" id="4581301at2759"/>
<feature type="coiled-coil region" evidence="1">
    <location>
        <begin position="101"/>
        <end position="128"/>
    </location>
</feature>
<dbReference type="AlphaFoldDB" id="A0A2T4CCX8"/>
<name>A0A2T4CCX8_TRILO</name>
<dbReference type="Proteomes" id="UP000240760">
    <property type="component" value="Unassembled WGS sequence"/>
</dbReference>
<keyword evidence="1" id="KW-0175">Coiled coil</keyword>
<gene>
    <name evidence="2" type="ORF">M440DRAFT_1398705</name>
</gene>
<evidence type="ECO:0000313" key="3">
    <source>
        <dbReference type="Proteomes" id="UP000240760"/>
    </source>
</evidence>
<proteinExistence type="predicted"/>
<accession>A0A2T4CCX8</accession>
<protein>
    <submittedName>
        <fullName evidence="2">Uncharacterized protein</fullName>
    </submittedName>
</protein>
<reference evidence="2 3" key="1">
    <citation type="submission" date="2016-07" db="EMBL/GenBank/DDBJ databases">
        <title>Multiple horizontal gene transfer events from other fungi enriched the ability of initially mycotrophic Trichoderma (Ascomycota) to feed on dead plant biomass.</title>
        <authorList>
            <consortium name="DOE Joint Genome Institute"/>
            <person name="Aerts A."/>
            <person name="Atanasova L."/>
            <person name="Chenthamara K."/>
            <person name="Zhang J."/>
            <person name="Grujic M."/>
            <person name="Henrissat B."/>
            <person name="Kuo A."/>
            <person name="Salamov A."/>
            <person name="Lipzen A."/>
            <person name="Labutti K."/>
            <person name="Barry K."/>
            <person name="Miao Y."/>
            <person name="Rahimi M.J."/>
            <person name="Shen Q."/>
            <person name="Grigoriev I.V."/>
            <person name="Kubicek C.P."/>
            <person name="Druzhinina I.S."/>
        </authorList>
    </citation>
    <scope>NUCLEOTIDE SEQUENCE [LARGE SCALE GENOMIC DNA]</scope>
    <source>
        <strain evidence="2 3">ATCC 18648</strain>
    </source>
</reference>